<evidence type="ECO:0000256" key="1">
    <source>
        <dbReference type="ARBA" id="ARBA00022679"/>
    </source>
</evidence>
<proteinExistence type="predicted"/>
<keyword evidence="1 4" id="KW-0808">Transferase</keyword>
<evidence type="ECO:0000256" key="2">
    <source>
        <dbReference type="ARBA" id="ARBA00023315"/>
    </source>
</evidence>
<dbReference type="Pfam" id="PF00583">
    <property type="entry name" value="Acetyltransf_1"/>
    <property type="match status" value="1"/>
</dbReference>
<feature type="domain" description="N-acetyltransferase" evidence="3">
    <location>
        <begin position="4"/>
        <end position="164"/>
    </location>
</feature>
<dbReference type="PANTHER" id="PTHR43072">
    <property type="entry name" value="N-ACETYLTRANSFERASE"/>
    <property type="match status" value="1"/>
</dbReference>
<accession>A0A3P7P0N9</accession>
<keyword evidence="5" id="KW-1185">Reference proteome</keyword>
<keyword evidence="2" id="KW-0012">Acyltransferase</keyword>
<dbReference type="PROSITE" id="PS51186">
    <property type="entry name" value="GNAT"/>
    <property type="match status" value="1"/>
</dbReference>
<dbReference type="OrthoDB" id="9798006at2"/>
<dbReference type="PANTHER" id="PTHR43072:SF23">
    <property type="entry name" value="UPF0039 PROTEIN C11D3.02C"/>
    <property type="match status" value="1"/>
</dbReference>
<reference evidence="4 5" key="1">
    <citation type="submission" date="2018-09" db="EMBL/GenBank/DDBJ databases">
        <authorList>
            <person name="Postec A."/>
        </authorList>
    </citation>
    <scope>NUCLEOTIDE SEQUENCE [LARGE SCALE GENOMIC DNA]</scope>
    <source>
        <strain evidence="4">70B-A</strain>
    </source>
</reference>
<dbReference type="KEGG" id="cbar:PATL70BA_3030"/>
<gene>
    <name evidence="4" type="ORF">PATL70BA_3030</name>
</gene>
<dbReference type="InterPro" id="IPR000182">
    <property type="entry name" value="GNAT_dom"/>
</dbReference>
<dbReference type="Proteomes" id="UP000279029">
    <property type="component" value="Chromosome"/>
</dbReference>
<dbReference type="InterPro" id="IPR016181">
    <property type="entry name" value="Acyl_CoA_acyltransferase"/>
</dbReference>
<evidence type="ECO:0000313" key="4">
    <source>
        <dbReference type="EMBL" id="VDN48944.1"/>
    </source>
</evidence>
<dbReference type="GO" id="GO:0016747">
    <property type="term" value="F:acyltransferase activity, transferring groups other than amino-acyl groups"/>
    <property type="evidence" value="ECO:0007669"/>
    <property type="project" value="InterPro"/>
</dbReference>
<organism evidence="4 5">
    <name type="scientific">Petrocella atlantisensis</name>
    <dbReference type="NCBI Taxonomy" id="2173034"/>
    <lineage>
        <taxon>Bacteria</taxon>
        <taxon>Bacillati</taxon>
        <taxon>Bacillota</taxon>
        <taxon>Clostridia</taxon>
        <taxon>Lachnospirales</taxon>
        <taxon>Vallitaleaceae</taxon>
        <taxon>Petrocella</taxon>
    </lineage>
</organism>
<dbReference type="RefSeq" id="WP_125138006.1">
    <property type="nucleotide sequence ID" value="NZ_LR130778.1"/>
</dbReference>
<protein>
    <submittedName>
        <fullName evidence="4">GNAT family N-acetyltransferase</fullName>
    </submittedName>
</protein>
<dbReference type="SUPFAM" id="SSF55729">
    <property type="entry name" value="Acyl-CoA N-acyltransferases (Nat)"/>
    <property type="match status" value="1"/>
</dbReference>
<dbReference type="Gene3D" id="3.40.630.30">
    <property type="match status" value="1"/>
</dbReference>
<sequence>MMPIIFEPITKTDIKDALVLYNHYIKTSTSTFSIAPLGENEMEQILFSGFDRFPSYKILFEGKFVGYVLMNRYKPREAYDQTAEVTVYIDEAYHGRGIGYASLKYIETFAKNHSFRALLGVICAENTGSIKLFERLGYFKCAHFKEVGKKFDRLLDVVIYEKLL</sequence>
<evidence type="ECO:0000259" key="3">
    <source>
        <dbReference type="PROSITE" id="PS51186"/>
    </source>
</evidence>
<dbReference type="AlphaFoldDB" id="A0A3P7P0N9"/>
<dbReference type="EMBL" id="LR130778">
    <property type="protein sequence ID" value="VDN48944.1"/>
    <property type="molecule type" value="Genomic_DNA"/>
</dbReference>
<name>A0A3P7P0N9_9FIRM</name>
<dbReference type="CDD" id="cd04301">
    <property type="entry name" value="NAT_SF"/>
    <property type="match status" value="1"/>
</dbReference>
<evidence type="ECO:0000313" key="5">
    <source>
        <dbReference type="Proteomes" id="UP000279029"/>
    </source>
</evidence>